<dbReference type="AlphaFoldDB" id="A0A1G1VBZ3"/>
<gene>
    <name evidence="7" type="ORF">A3F61_00815</name>
</gene>
<dbReference type="InterPro" id="IPR022791">
    <property type="entry name" value="L-PG_synthase/AglD"/>
</dbReference>
<dbReference type="GO" id="GO:0005886">
    <property type="term" value="C:plasma membrane"/>
    <property type="evidence" value="ECO:0007669"/>
    <property type="project" value="UniProtKB-SubCell"/>
</dbReference>
<evidence type="ECO:0008006" key="9">
    <source>
        <dbReference type="Google" id="ProtNLM"/>
    </source>
</evidence>
<sequence length="293" mass="32660">MSKIKIIKTIGTFLVISLAIIFFTKTLTEYYQQLQTSLFSISPLRVVASFLLFIGYLYLRALSWRSLIHFLGENVNKTNSLSVWFFSEATRYIPGNVWAFASRAYLARQIMVSKNVSFLVLPVEVLTVTAVTSLLSLYAVINNLERLPVNSVFYVAILSPLFMLLGFLLLQKIIKRVVGKLLSLELNPPAYLKAVLFQLACWSLYSAGTLVLIDGKIDFLLFSSTILAWLVGYLSLVTPMGLGVRESAFVLLVGEIIGTPQSLVVAIISRVILIVAEMAILAFLSVRNKFAKD</sequence>
<dbReference type="EMBL" id="MHCA01000004">
    <property type="protein sequence ID" value="OGY12944.1"/>
    <property type="molecule type" value="Genomic_DNA"/>
</dbReference>
<comment type="subcellular location">
    <subcellularLocation>
        <location evidence="1">Cell membrane</location>
        <topology evidence="1">Multi-pass membrane protein</topology>
    </subcellularLocation>
</comment>
<keyword evidence="3 6" id="KW-0812">Transmembrane</keyword>
<evidence type="ECO:0000256" key="4">
    <source>
        <dbReference type="ARBA" id="ARBA00022989"/>
    </source>
</evidence>
<evidence type="ECO:0000256" key="3">
    <source>
        <dbReference type="ARBA" id="ARBA00022692"/>
    </source>
</evidence>
<feature type="transmembrane region" description="Helical" evidence="6">
    <location>
        <begin position="152"/>
        <end position="170"/>
    </location>
</feature>
<evidence type="ECO:0000313" key="7">
    <source>
        <dbReference type="EMBL" id="OGY12944.1"/>
    </source>
</evidence>
<name>A0A1G1VBZ3_9BACT</name>
<dbReference type="Proteomes" id="UP000178272">
    <property type="component" value="Unassembled WGS sequence"/>
</dbReference>
<evidence type="ECO:0000313" key="8">
    <source>
        <dbReference type="Proteomes" id="UP000178272"/>
    </source>
</evidence>
<keyword evidence="4 6" id="KW-1133">Transmembrane helix</keyword>
<keyword evidence="2" id="KW-1003">Cell membrane</keyword>
<proteinExistence type="predicted"/>
<evidence type="ECO:0000256" key="5">
    <source>
        <dbReference type="ARBA" id="ARBA00023136"/>
    </source>
</evidence>
<organism evidence="7 8">
    <name type="scientific">Candidatus Blackburnbacteria bacterium RIFCSPHIGHO2_12_FULL_41_13b</name>
    <dbReference type="NCBI Taxonomy" id="1797517"/>
    <lineage>
        <taxon>Bacteria</taxon>
        <taxon>Candidatus Blackburniibacteriota</taxon>
    </lineage>
</organism>
<dbReference type="Pfam" id="PF03706">
    <property type="entry name" value="LPG_synthase_TM"/>
    <property type="match status" value="1"/>
</dbReference>
<evidence type="ECO:0000256" key="1">
    <source>
        <dbReference type="ARBA" id="ARBA00004651"/>
    </source>
</evidence>
<keyword evidence="5 6" id="KW-0472">Membrane</keyword>
<evidence type="ECO:0000256" key="2">
    <source>
        <dbReference type="ARBA" id="ARBA00022475"/>
    </source>
</evidence>
<feature type="transmembrane region" description="Helical" evidence="6">
    <location>
        <begin position="219"/>
        <end position="242"/>
    </location>
</feature>
<feature type="transmembrane region" description="Helical" evidence="6">
    <location>
        <begin position="263"/>
        <end position="286"/>
    </location>
</feature>
<comment type="caution">
    <text evidence="7">The sequence shown here is derived from an EMBL/GenBank/DDBJ whole genome shotgun (WGS) entry which is preliminary data.</text>
</comment>
<feature type="transmembrane region" description="Helical" evidence="6">
    <location>
        <begin position="38"/>
        <end position="59"/>
    </location>
</feature>
<feature type="transmembrane region" description="Helical" evidence="6">
    <location>
        <begin position="118"/>
        <end position="140"/>
    </location>
</feature>
<reference evidence="7 8" key="1">
    <citation type="journal article" date="2016" name="Nat. Commun.">
        <title>Thousands of microbial genomes shed light on interconnected biogeochemical processes in an aquifer system.</title>
        <authorList>
            <person name="Anantharaman K."/>
            <person name="Brown C.T."/>
            <person name="Hug L.A."/>
            <person name="Sharon I."/>
            <person name="Castelle C.J."/>
            <person name="Probst A.J."/>
            <person name="Thomas B.C."/>
            <person name="Singh A."/>
            <person name="Wilkins M.J."/>
            <person name="Karaoz U."/>
            <person name="Brodie E.L."/>
            <person name="Williams K.H."/>
            <person name="Hubbard S.S."/>
            <person name="Banfield J.F."/>
        </authorList>
    </citation>
    <scope>NUCLEOTIDE SEQUENCE [LARGE SCALE GENOMIC DNA]</scope>
</reference>
<dbReference type="STRING" id="1797517.A3F61_00815"/>
<accession>A0A1G1VBZ3</accession>
<feature type="transmembrane region" description="Helical" evidence="6">
    <location>
        <begin position="191"/>
        <end position="213"/>
    </location>
</feature>
<protein>
    <recommendedName>
        <fullName evidence="9">Flippase-like domain-containing protein</fullName>
    </recommendedName>
</protein>
<evidence type="ECO:0000256" key="6">
    <source>
        <dbReference type="SAM" id="Phobius"/>
    </source>
</evidence>